<organism evidence="1 2">
    <name type="scientific">Cichorium intybus</name>
    <name type="common">Chicory</name>
    <dbReference type="NCBI Taxonomy" id="13427"/>
    <lineage>
        <taxon>Eukaryota</taxon>
        <taxon>Viridiplantae</taxon>
        <taxon>Streptophyta</taxon>
        <taxon>Embryophyta</taxon>
        <taxon>Tracheophyta</taxon>
        <taxon>Spermatophyta</taxon>
        <taxon>Magnoliopsida</taxon>
        <taxon>eudicotyledons</taxon>
        <taxon>Gunneridae</taxon>
        <taxon>Pentapetalae</taxon>
        <taxon>asterids</taxon>
        <taxon>campanulids</taxon>
        <taxon>Asterales</taxon>
        <taxon>Asteraceae</taxon>
        <taxon>Cichorioideae</taxon>
        <taxon>Cichorieae</taxon>
        <taxon>Cichoriinae</taxon>
        <taxon>Cichorium</taxon>
    </lineage>
</organism>
<reference evidence="2" key="1">
    <citation type="journal article" date="2022" name="Mol. Ecol. Resour.">
        <title>The genomes of chicory, endive, great burdock and yacon provide insights into Asteraceae palaeo-polyploidization history and plant inulin production.</title>
        <authorList>
            <person name="Fan W."/>
            <person name="Wang S."/>
            <person name="Wang H."/>
            <person name="Wang A."/>
            <person name="Jiang F."/>
            <person name="Liu H."/>
            <person name="Zhao H."/>
            <person name="Xu D."/>
            <person name="Zhang Y."/>
        </authorList>
    </citation>
    <scope>NUCLEOTIDE SEQUENCE [LARGE SCALE GENOMIC DNA]</scope>
    <source>
        <strain evidence="2">cv. Punajuju</strain>
    </source>
</reference>
<evidence type="ECO:0000313" key="1">
    <source>
        <dbReference type="EMBL" id="KAI3788343.1"/>
    </source>
</evidence>
<accession>A0ACB9GZ38</accession>
<name>A0ACB9GZ38_CICIN</name>
<gene>
    <name evidence="1" type="ORF">L2E82_01105</name>
</gene>
<dbReference type="Proteomes" id="UP001055811">
    <property type="component" value="Linkage Group LG01"/>
</dbReference>
<protein>
    <submittedName>
        <fullName evidence="1">Uncharacterized protein</fullName>
    </submittedName>
</protein>
<reference evidence="1 2" key="2">
    <citation type="journal article" date="2022" name="Mol. Ecol. Resour.">
        <title>The genomes of chicory, endive, great burdock and yacon provide insights into Asteraceae paleo-polyploidization history and plant inulin production.</title>
        <authorList>
            <person name="Fan W."/>
            <person name="Wang S."/>
            <person name="Wang H."/>
            <person name="Wang A."/>
            <person name="Jiang F."/>
            <person name="Liu H."/>
            <person name="Zhao H."/>
            <person name="Xu D."/>
            <person name="Zhang Y."/>
        </authorList>
    </citation>
    <scope>NUCLEOTIDE SEQUENCE [LARGE SCALE GENOMIC DNA]</scope>
    <source>
        <strain evidence="2">cv. Punajuju</strain>
        <tissue evidence="1">Leaves</tissue>
    </source>
</reference>
<sequence length="122" mass="13633">MDPGTFNDMPHLIIDDENLAMGDDVATSDHVGTGDGAFFSSQCPQDSPHLENLENEYGTYYSNLMNWASDVLSPNNTRGPINPKRVPKKLPKLNLMVDDGIITKENEPWCFAMTLFEDAVKR</sequence>
<comment type="caution">
    <text evidence="1">The sequence shown here is derived from an EMBL/GenBank/DDBJ whole genome shotgun (WGS) entry which is preliminary data.</text>
</comment>
<evidence type="ECO:0000313" key="2">
    <source>
        <dbReference type="Proteomes" id="UP001055811"/>
    </source>
</evidence>
<proteinExistence type="predicted"/>
<keyword evidence="2" id="KW-1185">Reference proteome</keyword>
<dbReference type="EMBL" id="CM042009">
    <property type="protein sequence ID" value="KAI3788343.1"/>
    <property type="molecule type" value="Genomic_DNA"/>
</dbReference>